<evidence type="ECO:0000256" key="1">
    <source>
        <dbReference type="ARBA" id="ARBA00023125"/>
    </source>
</evidence>
<evidence type="ECO:0000313" key="6">
    <source>
        <dbReference type="Proteomes" id="UP000186819"/>
    </source>
</evidence>
<dbReference type="SUPFAM" id="SSF46689">
    <property type="entry name" value="Homeodomain-like"/>
    <property type="match status" value="1"/>
</dbReference>
<organism evidence="5 6">
    <name type="scientific">Aromatoleum tolulyticum</name>
    <dbReference type="NCBI Taxonomy" id="34027"/>
    <lineage>
        <taxon>Bacteria</taxon>
        <taxon>Pseudomonadati</taxon>
        <taxon>Pseudomonadota</taxon>
        <taxon>Betaproteobacteria</taxon>
        <taxon>Rhodocyclales</taxon>
        <taxon>Rhodocyclaceae</taxon>
        <taxon>Aromatoleum</taxon>
    </lineage>
</organism>
<dbReference type="Gene3D" id="1.10.357.10">
    <property type="entry name" value="Tetracycline Repressor, domain 2"/>
    <property type="match status" value="1"/>
</dbReference>
<evidence type="ECO:0000256" key="3">
    <source>
        <dbReference type="SAM" id="MobiDB-lite"/>
    </source>
</evidence>
<dbReference type="InterPro" id="IPR001647">
    <property type="entry name" value="HTH_TetR"/>
</dbReference>
<dbReference type="PROSITE" id="PS50977">
    <property type="entry name" value="HTH_TETR_2"/>
    <property type="match status" value="1"/>
</dbReference>
<dbReference type="GO" id="GO:0003677">
    <property type="term" value="F:DNA binding"/>
    <property type="evidence" value="ECO:0007669"/>
    <property type="project" value="UniProtKB-UniRule"/>
</dbReference>
<sequence>MPAEEFDVGIKAREAGEDGAAAPAGRGRAGRGGAGAVAVPVAETRPAGRSRRPTRAERASSVREAIFQAAATAVGEHGYWDTSVNRITELAGIAQGTFYHYFESRQALMDELLTHVGMDLLKAMGTAVMGASGFYEIEERGYRAFFEHMRKHPWLFRVLNEAEVAAPIAYSKYVAVTTAHYIASLRRSVEAGEIANYGEAELEALAHMLIAARTALYRRYYRSTRVSRRQIDAAVAVYMKLVRGGVR</sequence>
<feature type="DNA-binding region" description="H-T-H motif" evidence="2">
    <location>
        <begin position="83"/>
        <end position="102"/>
    </location>
</feature>
<dbReference type="PANTHER" id="PTHR43479:SF11">
    <property type="entry name" value="ACREF_ENVCD OPERON REPRESSOR-RELATED"/>
    <property type="match status" value="1"/>
</dbReference>
<dbReference type="STRING" id="34027.SAMN05421829_102247"/>
<feature type="domain" description="HTH tetR-type" evidence="4">
    <location>
        <begin position="60"/>
        <end position="120"/>
    </location>
</feature>
<evidence type="ECO:0000259" key="4">
    <source>
        <dbReference type="PROSITE" id="PS50977"/>
    </source>
</evidence>
<accession>A0A1N6PXZ5</accession>
<dbReference type="EMBL" id="FTMD01000002">
    <property type="protein sequence ID" value="SIQ09152.1"/>
    <property type="molecule type" value="Genomic_DNA"/>
</dbReference>
<keyword evidence="1 2" id="KW-0238">DNA-binding</keyword>
<evidence type="ECO:0000313" key="5">
    <source>
        <dbReference type="EMBL" id="SIQ09152.1"/>
    </source>
</evidence>
<protein>
    <submittedName>
        <fullName evidence="5">Transcriptional regulator, TetR family</fullName>
    </submittedName>
</protein>
<name>A0A1N6PXZ5_9RHOO</name>
<reference evidence="6" key="1">
    <citation type="submission" date="2017-01" db="EMBL/GenBank/DDBJ databases">
        <authorList>
            <person name="Varghese N."/>
            <person name="Submissions S."/>
        </authorList>
    </citation>
    <scope>NUCLEOTIDE SEQUENCE [LARGE SCALE GENOMIC DNA]</scope>
    <source>
        <strain evidence="6">ATCC 51758</strain>
    </source>
</reference>
<evidence type="ECO:0000256" key="2">
    <source>
        <dbReference type="PROSITE-ProRule" id="PRU00335"/>
    </source>
</evidence>
<feature type="region of interest" description="Disordered" evidence="3">
    <location>
        <begin position="1"/>
        <end position="60"/>
    </location>
</feature>
<proteinExistence type="predicted"/>
<dbReference type="Pfam" id="PF00440">
    <property type="entry name" value="TetR_N"/>
    <property type="match status" value="1"/>
</dbReference>
<dbReference type="InterPro" id="IPR050624">
    <property type="entry name" value="HTH-type_Tx_Regulator"/>
</dbReference>
<keyword evidence="6" id="KW-1185">Reference proteome</keyword>
<dbReference type="PANTHER" id="PTHR43479">
    <property type="entry name" value="ACREF/ENVCD OPERON REPRESSOR-RELATED"/>
    <property type="match status" value="1"/>
</dbReference>
<dbReference type="Proteomes" id="UP000186819">
    <property type="component" value="Unassembled WGS sequence"/>
</dbReference>
<dbReference type="OrthoDB" id="5816932at2"/>
<gene>
    <name evidence="5" type="ORF">SAMN05421829_102247</name>
</gene>
<dbReference type="InterPro" id="IPR009057">
    <property type="entry name" value="Homeodomain-like_sf"/>
</dbReference>
<dbReference type="PRINTS" id="PR00455">
    <property type="entry name" value="HTHTETR"/>
</dbReference>
<dbReference type="AlphaFoldDB" id="A0A1N6PXZ5"/>